<feature type="compositionally biased region" description="Pro residues" evidence="1">
    <location>
        <begin position="28"/>
        <end position="37"/>
    </location>
</feature>
<protein>
    <submittedName>
        <fullName evidence="2">Uncharacterized protein</fullName>
    </submittedName>
</protein>
<dbReference type="EMBL" id="OX459956">
    <property type="protein sequence ID" value="CAI9161540.1"/>
    <property type="molecule type" value="Genomic_DNA"/>
</dbReference>
<organism evidence="2 3">
    <name type="scientific">Rangifer tarandus platyrhynchus</name>
    <name type="common">Svalbard reindeer</name>
    <dbReference type="NCBI Taxonomy" id="3082113"/>
    <lineage>
        <taxon>Eukaryota</taxon>
        <taxon>Metazoa</taxon>
        <taxon>Chordata</taxon>
        <taxon>Craniata</taxon>
        <taxon>Vertebrata</taxon>
        <taxon>Euteleostomi</taxon>
        <taxon>Mammalia</taxon>
        <taxon>Eutheria</taxon>
        <taxon>Laurasiatheria</taxon>
        <taxon>Artiodactyla</taxon>
        <taxon>Ruminantia</taxon>
        <taxon>Pecora</taxon>
        <taxon>Cervidae</taxon>
        <taxon>Odocoileinae</taxon>
        <taxon>Rangifer</taxon>
    </lineage>
</organism>
<name>A0ABN8YKD5_RANTA</name>
<sequence>MGGQDGCLLPSKAISSFPVGGEMRPAPLSTPSPPQLPPCDGGRGATEGKWGTVSLHRAPVHNLECVTFRPFHLYFMQNGSCEGCQLEGSMGLGPQGGACGVGGVHVPLFSPEGLDSG</sequence>
<accession>A0ABN8YKD5</accession>
<reference evidence="2" key="1">
    <citation type="submission" date="2023-04" db="EMBL/GenBank/DDBJ databases">
        <authorList>
            <consortium name="ELIXIR-Norway"/>
        </authorList>
    </citation>
    <scope>NUCLEOTIDE SEQUENCE [LARGE SCALE GENOMIC DNA]</scope>
</reference>
<evidence type="ECO:0000313" key="2">
    <source>
        <dbReference type="EMBL" id="CAI9161540.1"/>
    </source>
</evidence>
<dbReference type="Proteomes" id="UP001176941">
    <property type="component" value="Chromosome 20"/>
</dbReference>
<proteinExistence type="predicted"/>
<evidence type="ECO:0000256" key="1">
    <source>
        <dbReference type="SAM" id="MobiDB-lite"/>
    </source>
</evidence>
<evidence type="ECO:0000313" key="3">
    <source>
        <dbReference type="Proteomes" id="UP001176941"/>
    </source>
</evidence>
<keyword evidence="3" id="KW-1185">Reference proteome</keyword>
<feature type="region of interest" description="Disordered" evidence="1">
    <location>
        <begin position="18"/>
        <end position="47"/>
    </location>
</feature>
<gene>
    <name evidence="2" type="ORF">MRATA1EN1_LOCUS10502</name>
</gene>